<protein>
    <submittedName>
        <fullName evidence="3">Uncharacterized protein</fullName>
    </submittedName>
</protein>
<gene>
    <name evidence="3" type="ORF">O0S08_29000</name>
</gene>
<accession>A0ABY7GTG2</accession>
<dbReference type="EMBL" id="CP114040">
    <property type="protein sequence ID" value="WAS90252.1"/>
    <property type="molecule type" value="Genomic_DNA"/>
</dbReference>
<keyword evidence="4" id="KW-1185">Reference proteome</keyword>
<dbReference type="Proteomes" id="UP001164459">
    <property type="component" value="Chromosome"/>
</dbReference>
<feature type="chain" id="PRO_5045426280" evidence="2">
    <location>
        <begin position="24"/>
        <end position="98"/>
    </location>
</feature>
<proteinExistence type="predicted"/>
<dbReference type="RefSeq" id="WP_269032583.1">
    <property type="nucleotide sequence ID" value="NZ_CP114040.1"/>
</dbReference>
<keyword evidence="2" id="KW-0732">Signal</keyword>
<reference evidence="3" key="1">
    <citation type="submission" date="2022-11" db="EMBL/GenBank/DDBJ databases">
        <title>Minimal conservation of predation-associated metabolite biosynthetic gene clusters underscores biosynthetic potential of Myxococcota including descriptions for ten novel species: Archangium lansinium sp. nov., Myxococcus landrumus sp. nov., Nannocystis bai.</title>
        <authorList>
            <person name="Ahearne A."/>
            <person name="Stevens C."/>
            <person name="Dowd S."/>
        </authorList>
    </citation>
    <scope>NUCLEOTIDE SEQUENCE</scope>
    <source>
        <strain evidence="3">Fl3</strain>
    </source>
</reference>
<feature type="signal peptide" evidence="2">
    <location>
        <begin position="1"/>
        <end position="23"/>
    </location>
</feature>
<evidence type="ECO:0000256" key="1">
    <source>
        <dbReference type="SAM" id="MobiDB-lite"/>
    </source>
</evidence>
<evidence type="ECO:0000313" key="3">
    <source>
        <dbReference type="EMBL" id="WAS90252.1"/>
    </source>
</evidence>
<organism evidence="3 4">
    <name type="scientific">Nannocystis punicea</name>
    <dbReference type="NCBI Taxonomy" id="2995304"/>
    <lineage>
        <taxon>Bacteria</taxon>
        <taxon>Pseudomonadati</taxon>
        <taxon>Myxococcota</taxon>
        <taxon>Polyangia</taxon>
        <taxon>Nannocystales</taxon>
        <taxon>Nannocystaceae</taxon>
        <taxon>Nannocystis</taxon>
    </lineage>
</organism>
<evidence type="ECO:0000313" key="4">
    <source>
        <dbReference type="Proteomes" id="UP001164459"/>
    </source>
</evidence>
<feature type="region of interest" description="Disordered" evidence="1">
    <location>
        <begin position="25"/>
        <end position="52"/>
    </location>
</feature>
<feature type="compositionally biased region" description="Acidic residues" evidence="1">
    <location>
        <begin position="35"/>
        <end position="46"/>
    </location>
</feature>
<name>A0ABY7GTG2_9BACT</name>
<evidence type="ECO:0000256" key="2">
    <source>
        <dbReference type="SAM" id="SignalP"/>
    </source>
</evidence>
<sequence length="98" mass="10418">MLTFSAFVGVQCALFGFGLMATAAPEETPPRQEDAQVEEEDLDLTDEASPAATSCDTDCQDKCTYDICEPFGCMFTNPACLEVCEIEKALACATESGG</sequence>